<dbReference type="STRING" id="1393034.HMPREF3192_00866"/>
<evidence type="ECO:0000313" key="3">
    <source>
        <dbReference type="EMBL" id="KXB34427.1"/>
    </source>
</evidence>
<organism evidence="3 4">
    <name type="scientific">Atopobium deltae</name>
    <dbReference type="NCBI Taxonomy" id="1393034"/>
    <lineage>
        <taxon>Bacteria</taxon>
        <taxon>Bacillati</taxon>
        <taxon>Actinomycetota</taxon>
        <taxon>Coriobacteriia</taxon>
        <taxon>Coriobacteriales</taxon>
        <taxon>Atopobiaceae</taxon>
        <taxon>Atopobium</taxon>
    </lineage>
</organism>
<protein>
    <recommendedName>
        <fullName evidence="2">Phosphotransferase system EIIB component type 2/3 domain-containing protein</fullName>
    </recommendedName>
</protein>
<feature type="domain" description="Phosphotransferase system EIIB component type 2/3" evidence="2">
    <location>
        <begin position="1"/>
        <end position="76"/>
    </location>
</feature>
<dbReference type="GO" id="GO:0008982">
    <property type="term" value="F:protein-N(PI)-phosphohistidine-sugar phosphotransferase activity"/>
    <property type="evidence" value="ECO:0007669"/>
    <property type="project" value="InterPro"/>
</dbReference>
<dbReference type="GO" id="GO:0009401">
    <property type="term" value="P:phosphoenolpyruvate-dependent sugar phosphotransferase system"/>
    <property type="evidence" value="ECO:0007669"/>
    <property type="project" value="InterPro"/>
</dbReference>
<dbReference type="Proteomes" id="UP000070675">
    <property type="component" value="Unassembled WGS sequence"/>
</dbReference>
<sequence length="86" mass="9328">MLQQTATKALNQLGYTVVDGHHTSIAEGKSIAKSYDVVFTSLNFVNMFDDVAASGTPVIGVKNVMSVPEVKKLIEESTILEKFPVK</sequence>
<name>A0A133XU07_9ACTN</name>
<keyword evidence="4" id="KW-1185">Reference proteome</keyword>
<dbReference type="Gene3D" id="3.40.50.2300">
    <property type="match status" value="1"/>
</dbReference>
<dbReference type="Pfam" id="PF02302">
    <property type="entry name" value="PTS_IIB"/>
    <property type="match status" value="1"/>
</dbReference>
<evidence type="ECO:0000313" key="4">
    <source>
        <dbReference type="Proteomes" id="UP000070675"/>
    </source>
</evidence>
<dbReference type="EMBL" id="LSCR01000015">
    <property type="protein sequence ID" value="KXB34427.1"/>
    <property type="molecule type" value="Genomic_DNA"/>
</dbReference>
<dbReference type="SUPFAM" id="SSF52794">
    <property type="entry name" value="PTS system IIB component-like"/>
    <property type="match status" value="1"/>
</dbReference>
<proteinExistence type="predicted"/>
<accession>A0A133XU07</accession>
<keyword evidence="1" id="KW-0808">Transferase</keyword>
<dbReference type="PATRIC" id="fig|1393034.3.peg.836"/>
<comment type="caution">
    <text evidence="3">The sequence shown here is derived from an EMBL/GenBank/DDBJ whole genome shotgun (WGS) entry which is preliminary data.</text>
</comment>
<evidence type="ECO:0000256" key="1">
    <source>
        <dbReference type="ARBA" id="ARBA00022679"/>
    </source>
</evidence>
<dbReference type="InterPro" id="IPR036095">
    <property type="entry name" value="PTS_EIIB-like_sf"/>
</dbReference>
<gene>
    <name evidence="3" type="ORF">HMPREF3192_00866</name>
</gene>
<dbReference type="AlphaFoldDB" id="A0A133XU07"/>
<dbReference type="InterPro" id="IPR003501">
    <property type="entry name" value="PTS_EIIB_2/3"/>
</dbReference>
<evidence type="ECO:0000259" key="2">
    <source>
        <dbReference type="Pfam" id="PF02302"/>
    </source>
</evidence>
<reference evidence="4" key="1">
    <citation type="submission" date="2016-01" db="EMBL/GenBank/DDBJ databases">
        <authorList>
            <person name="Mitreva M."/>
            <person name="Pepin K.H."/>
            <person name="Mihindukulasuriya K.A."/>
            <person name="Fulton R."/>
            <person name="Fronick C."/>
            <person name="O'Laughlin M."/>
            <person name="Miner T."/>
            <person name="Herter B."/>
            <person name="Rosa B.A."/>
            <person name="Cordes M."/>
            <person name="Tomlinson C."/>
            <person name="Wollam A."/>
            <person name="Palsikar V.B."/>
            <person name="Mardis E.R."/>
            <person name="Wilson R.K."/>
        </authorList>
    </citation>
    <scope>NUCLEOTIDE SEQUENCE [LARGE SCALE GENOMIC DNA]</scope>
    <source>
        <strain evidence="4">DNF00019</strain>
    </source>
</reference>